<reference evidence="1 2" key="1">
    <citation type="submission" date="2015-10" db="EMBL/GenBank/DDBJ databases">
        <title>Genome analyses suggest a sexual origin of heterokaryosis in a supposedly ancient asexual fungus.</title>
        <authorList>
            <person name="Ropars J."/>
            <person name="Sedzielewska K."/>
            <person name="Noel J."/>
            <person name="Charron P."/>
            <person name="Farinelli L."/>
            <person name="Marton T."/>
            <person name="Kruger M."/>
            <person name="Pelin A."/>
            <person name="Brachmann A."/>
            <person name="Corradi N."/>
        </authorList>
    </citation>
    <scope>NUCLEOTIDE SEQUENCE [LARGE SCALE GENOMIC DNA]</scope>
    <source>
        <strain evidence="1 2">A4</strain>
    </source>
</reference>
<organism evidence="1 2">
    <name type="scientific">Rhizophagus irregularis</name>
    <dbReference type="NCBI Taxonomy" id="588596"/>
    <lineage>
        <taxon>Eukaryota</taxon>
        <taxon>Fungi</taxon>
        <taxon>Fungi incertae sedis</taxon>
        <taxon>Mucoromycota</taxon>
        <taxon>Glomeromycotina</taxon>
        <taxon>Glomeromycetes</taxon>
        <taxon>Glomerales</taxon>
        <taxon>Glomeraceae</taxon>
        <taxon>Rhizophagus</taxon>
    </lineage>
</organism>
<comment type="caution">
    <text evidence="1">The sequence shown here is derived from an EMBL/GenBank/DDBJ whole genome shotgun (WGS) entry which is preliminary data.</text>
</comment>
<sequence length="117" mass="13726">MHLYVSGTNKFPNQVVQPELIHYVHENDSNAEYFDIPYIWIWILTNSSDGKDPVLRDWSFCDYGDHRSNNSPTCPPGSQFWQHFEHFVASFHILKFRNINDELPLGVRMCSTSRGHK</sequence>
<gene>
    <name evidence="1" type="ORF">RhiirA4_491840</name>
</gene>
<dbReference type="AlphaFoldDB" id="A0A2I1HWS5"/>
<evidence type="ECO:0000313" key="1">
    <source>
        <dbReference type="EMBL" id="PKY63328.1"/>
    </source>
</evidence>
<proteinExistence type="predicted"/>
<protein>
    <submittedName>
        <fullName evidence="1">Uncharacterized protein</fullName>
    </submittedName>
</protein>
<evidence type="ECO:0000313" key="2">
    <source>
        <dbReference type="Proteomes" id="UP000234323"/>
    </source>
</evidence>
<keyword evidence="2" id="KW-1185">Reference proteome</keyword>
<dbReference type="Proteomes" id="UP000234323">
    <property type="component" value="Unassembled WGS sequence"/>
</dbReference>
<name>A0A2I1HWS5_9GLOM</name>
<dbReference type="EMBL" id="LLXI01009800">
    <property type="protein sequence ID" value="PKY63328.1"/>
    <property type="molecule type" value="Genomic_DNA"/>
</dbReference>
<accession>A0A2I1HWS5</accession>